<dbReference type="InterPro" id="IPR029070">
    <property type="entry name" value="Chitinase_insertion_sf"/>
</dbReference>
<dbReference type="InterPro" id="IPR011583">
    <property type="entry name" value="Chitinase_II/V-like_cat"/>
</dbReference>
<keyword evidence="1" id="KW-0472">Membrane</keyword>
<dbReference type="EMBL" id="CAFAAI010000036">
    <property type="protein sequence ID" value="CAB4789851.1"/>
    <property type="molecule type" value="Genomic_DNA"/>
</dbReference>
<evidence type="ECO:0000256" key="1">
    <source>
        <dbReference type="SAM" id="Phobius"/>
    </source>
</evidence>
<dbReference type="Pfam" id="PF00704">
    <property type="entry name" value="Glyco_hydro_18"/>
    <property type="match status" value="1"/>
</dbReference>
<dbReference type="GO" id="GO:0005975">
    <property type="term" value="P:carbohydrate metabolic process"/>
    <property type="evidence" value="ECO:0007669"/>
    <property type="project" value="InterPro"/>
</dbReference>
<evidence type="ECO:0000259" key="2">
    <source>
        <dbReference type="PROSITE" id="PS51910"/>
    </source>
</evidence>
<feature type="transmembrane region" description="Helical" evidence="1">
    <location>
        <begin position="34"/>
        <end position="53"/>
    </location>
</feature>
<keyword evidence="1" id="KW-0812">Transmembrane</keyword>
<evidence type="ECO:0000313" key="3">
    <source>
        <dbReference type="EMBL" id="CAB4789851.1"/>
    </source>
</evidence>
<dbReference type="PANTHER" id="PTHR46066:SF2">
    <property type="entry name" value="CHITINASE DOMAIN-CONTAINING PROTEIN 1"/>
    <property type="match status" value="1"/>
</dbReference>
<gene>
    <name evidence="3" type="ORF">UFOPK2992_00340</name>
</gene>
<name>A0A6J6WXF4_9ZZZZ</name>
<keyword evidence="1" id="KW-1133">Transmembrane helix</keyword>
<dbReference type="SMART" id="SM00636">
    <property type="entry name" value="Glyco_18"/>
    <property type="match status" value="1"/>
</dbReference>
<reference evidence="3" key="1">
    <citation type="submission" date="2020-05" db="EMBL/GenBank/DDBJ databases">
        <authorList>
            <person name="Chiriac C."/>
            <person name="Salcher M."/>
            <person name="Ghai R."/>
            <person name="Kavagutti S V."/>
        </authorList>
    </citation>
    <scope>NUCLEOTIDE SEQUENCE</scope>
</reference>
<protein>
    <submittedName>
        <fullName evidence="3">Unannotated protein</fullName>
    </submittedName>
</protein>
<dbReference type="SUPFAM" id="SSF51445">
    <property type="entry name" value="(Trans)glycosidases"/>
    <property type="match status" value="1"/>
</dbReference>
<dbReference type="InterPro" id="IPR001223">
    <property type="entry name" value="Glyco_hydro18_cat"/>
</dbReference>
<dbReference type="GO" id="GO:0008061">
    <property type="term" value="F:chitin binding"/>
    <property type="evidence" value="ECO:0007669"/>
    <property type="project" value="InterPro"/>
</dbReference>
<dbReference type="PANTHER" id="PTHR46066">
    <property type="entry name" value="CHITINASE DOMAIN-CONTAINING PROTEIN 1 FAMILY MEMBER"/>
    <property type="match status" value="1"/>
</dbReference>
<organism evidence="3">
    <name type="scientific">freshwater metagenome</name>
    <dbReference type="NCBI Taxonomy" id="449393"/>
    <lineage>
        <taxon>unclassified sequences</taxon>
        <taxon>metagenomes</taxon>
        <taxon>ecological metagenomes</taxon>
    </lineage>
</organism>
<accession>A0A6J6WXF4</accession>
<dbReference type="Gene3D" id="3.20.20.80">
    <property type="entry name" value="Glycosidases"/>
    <property type="match status" value="1"/>
</dbReference>
<proteinExistence type="predicted"/>
<dbReference type="InterPro" id="IPR017853">
    <property type="entry name" value="GH"/>
</dbReference>
<sequence>MGDRRGETRGRVAYALAMPPNSTPGLAQRMAKRVAAMCAASVFAAVACVVAPTNFAVAPAAATGGVFDVSGWAPWWQPLDALAAYTAHSSQFGELSPFFFSAQANGTIVTNASAASKIQAYKDATLAAGKPLIPTVVDGNAAHVMAGILADPAARTNHIWQLLAFVLNGGYNGVDLDYEQFAFADGRSSWTTTRPQWGAFITELSAALHSLGKTLEVSVPPIYDGGTSGISGYWVYDYAMLGQMVDRIRVMTYSYSTSSAGPMAPYLWVSNSIDAAIAVSGQPSKIVMGIPLYGTDWITNVDGSCPLVVPADMKLSKKSYETSQFPALAQRKGATPLWNGSLQERTFTYTDSIGGPDINGVSVRCNVAHTVFYMDPDGVYARIALAKSKGIGGVAFWALGNDDAATWTAVDAAMAGSANPGYVQLTPNVVPPPLPAVVSALPARFVDTRDGMTTIDGQQAGRGLRPNDSTLEVQIAGRGVVPANARSVAINVTAVALGEGYITVYPCGQRPSTSNLNVRAGQIISNSVVTKLSVTGSICIYNQSPTHLVVDVFGVLSSTTFTPVPAPARLLDTRPGEPTTDGQMTGGGAMTTGSTLEVPVAGRGAMSSSGQTAVLNVTIDRATTNGYLTLWACGTEQPKTSNLNYVPGVTVANAVVTALGANGSVCVFSSGEAHVIIDTFGELSAGKFAPLAQPARLLDTRPGLFTIDQQFAGEGVRSANTTLVLDVGGRAGLAASPAAVILNVTVDGPALSGFVTVYPCGGVRPNVSNVNYASGQTLPNLVISAVSSAGTLCVFTSVKTHVIVDVFGSLTP</sequence>
<dbReference type="Gene3D" id="3.10.50.10">
    <property type="match status" value="1"/>
</dbReference>
<dbReference type="AlphaFoldDB" id="A0A6J6WXF4"/>
<feature type="domain" description="GH18" evidence="2">
    <location>
        <begin position="66"/>
        <end position="417"/>
    </location>
</feature>
<dbReference type="PROSITE" id="PS51910">
    <property type="entry name" value="GH18_2"/>
    <property type="match status" value="1"/>
</dbReference>